<keyword evidence="2 5" id="KW-0812">Transmembrane</keyword>
<evidence type="ECO:0000256" key="4">
    <source>
        <dbReference type="ARBA" id="ARBA00023136"/>
    </source>
</evidence>
<dbReference type="InterPro" id="IPR027359">
    <property type="entry name" value="Volt_channel_dom_sf"/>
</dbReference>
<keyword evidence="4 5" id="KW-0472">Membrane</keyword>
<sequence>MRRCDPVAARDLPDGCPELLPSAGPFDVEGIAVSQYSTGTDAWGRTGTGWAGKPEPAAGPEKYPRKPPALWTDFVMLALAVVSVVLVGWVTFFSVPPGAYHAIVIADYTICAIFAAEFLWRWHRAGWPWTFPFVYWYEVLGMIPVTSPLFRGFRLLRIVVILVRLARVADRAFGDRVTAAVVNRSVGTIVETIKRPVTMAVLEEVATVLRAGQYTRNIAAALEENRGELDAMIVELIRKDPQIGRVRYLPFHEDIIRTIADISFRILFQALSDPRTDELIGDVLRENVNQMREAVREGVQVPETVAHAAPAPRER</sequence>
<dbReference type="Proteomes" id="UP000255355">
    <property type="component" value="Unassembled WGS sequence"/>
</dbReference>
<dbReference type="GO" id="GO:0016020">
    <property type="term" value="C:membrane"/>
    <property type="evidence" value="ECO:0007669"/>
    <property type="project" value="UniProtKB-SubCell"/>
</dbReference>
<dbReference type="SUPFAM" id="SSF81324">
    <property type="entry name" value="Voltage-gated potassium channels"/>
    <property type="match status" value="1"/>
</dbReference>
<evidence type="ECO:0000256" key="1">
    <source>
        <dbReference type="ARBA" id="ARBA00004141"/>
    </source>
</evidence>
<feature type="transmembrane region" description="Helical" evidence="5">
    <location>
        <begin position="98"/>
        <end position="120"/>
    </location>
</feature>
<feature type="transmembrane region" description="Helical" evidence="5">
    <location>
        <begin position="70"/>
        <end position="92"/>
    </location>
</feature>
<evidence type="ECO:0000313" key="7">
    <source>
        <dbReference type="Proteomes" id="UP000255355"/>
    </source>
</evidence>
<keyword evidence="7" id="KW-1185">Reference proteome</keyword>
<dbReference type="STRING" id="1210089.GCA_001613165_05002"/>
<dbReference type="EMBL" id="QQAZ01000018">
    <property type="protein sequence ID" value="RDI43924.1"/>
    <property type="molecule type" value="Genomic_DNA"/>
</dbReference>
<proteinExistence type="predicted"/>
<dbReference type="Gene3D" id="1.20.120.350">
    <property type="entry name" value="Voltage-gated potassium channels. Chain C"/>
    <property type="match status" value="1"/>
</dbReference>
<dbReference type="AlphaFoldDB" id="A0A370GNB9"/>
<gene>
    <name evidence="6" type="ORF">DFR68_118104</name>
</gene>
<reference evidence="6 7" key="1">
    <citation type="submission" date="2018-07" db="EMBL/GenBank/DDBJ databases">
        <title>Genomic Encyclopedia of Type Strains, Phase IV (KMG-IV): sequencing the most valuable type-strain genomes for metagenomic binning, comparative biology and taxonomic classification.</title>
        <authorList>
            <person name="Goeker M."/>
        </authorList>
    </citation>
    <scope>NUCLEOTIDE SEQUENCE [LARGE SCALE GENOMIC DNA]</scope>
    <source>
        <strain evidence="6 7">DSM 44952</strain>
    </source>
</reference>
<evidence type="ECO:0000256" key="2">
    <source>
        <dbReference type="ARBA" id="ARBA00022692"/>
    </source>
</evidence>
<name>A0A370GNB9_9NOCA</name>
<evidence type="ECO:0000256" key="5">
    <source>
        <dbReference type="SAM" id="Phobius"/>
    </source>
</evidence>
<keyword evidence="3 5" id="KW-1133">Transmembrane helix</keyword>
<organism evidence="6 7">
    <name type="scientific">Nocardia mexicana</name>
    <dbReference type="NCBI Taxonomy" id="279262"/>
    <lineage>
        <taxon>Bacteria</taxon>
        <taxon>Bacillati</taxon>
        <taxon>Actinomycetota</taxon>
        <taxon>Actinomycetes</taxon>
        <taxon>Mycobacteriales</taxon>
        <taxon>Nocardiaceae</taxon>
        <taxon>Nocardia</taxon>
    </lineage>
</organism>
<evidence type="ECO:0000313" key="6">
    <source>
        <dbReference type="EMBL" id="RDI43924.1"/>
    </source>
</evidence>
<comment type="caution">
    <text evidence="6">The sequence shown here is derived from an EMBL/GenBank/DDBJ whole genome shotgun (WGS) entry which is preliminary data.</text>
</comment>
<evidence type="ECO:0008006" key="8">
    <source>
        <dbReference type="Google" id="ProtNLM"/>
    </source>
</evidence>
<evidence type="ECO:0000256" key="3">
    <source>
        <dbReference type="ARBA" id="ARBA00022989"/>
    </source>
</evidence>
<comment type="subcellular location">
    <subcellularLocation>
        <location evidence="1">Membrane</location>
        <topology evidence="1">Multi-pass membrane protein</topology>
    </subcellularLocation>
</comment>
<accession>A0A370GNB9</accession>
<protein>
    <recommendedName>
        <fullName evidence="8">Ion transporter</fullName>
    </recommendedName>
</protein>